<dbReference type="NCBIfam" id="NF033516">
    <property type="entry name" value="transpos_IS3"/>
    <property type="match status" value="1"/>
</dbReference>
<dbReference type="Pfam" id="PF00665">
    <property type="entry name" value="rve"/>
    <property type="match status" value="1"/>
</dbReference>
<keyword evidence="4" id="KW-1185">Reference proteome</keyword>
<dbReference type="SUPFAM" id="SSF53098">
    <property type="entry name" value="Ribonuclease H-like"/>
    <property type="match status" value="1"/>
</dbReference>
<proteinExistence type="predicted"/>
<feature type="domain" description="Integrase catalytic" evidence="2">
    <location>
        <begin position="130"/>
        <end position="294"/>
    </location>
</feature>
<protein>
    <submittedName>
        <fullName evidence="3">IS3 family transposase</fullName>
    </submittedName>
</protein>
<dbReference type="InterPro" id="IPR012337">
    <property type="entry name" value="RNaseH-like_sf"/>
</dbReference>
<dbReference type="Pfam" id="PF13333">
    <property type="entry name" value="rve_2"/>
    <property type="match status" value="1"/>
</dbReference>
<gene>
    <name evidence="3" type="ORF">GCM10019016_081420</name>
</gene>
<dbReference type="PROSITE" id="PS50994">
    <property type="entry name" value="INTEGRASE"/>
    <property type="match status" value="1"/>
</dbReference>
<dbReference type="InterPro" id="IPR001584">
    <property type="entry name" value="Integrase_cat-core"/>
</dbReference>
<dbReference type="InterPro" id="IPR048020">
    <property type="entry name" value="Transpos_IS3"/>
</dbReference>
<evidence type="ECO:0000256" key="1">
    <source>
        <dbReference type="ARBA" id="ARBA00002286"/>
    </source>
</evidence>
<comment type="caution">
    <text evidence="3">The sequence shown here is derived from an EMBL/GenBank/DDBJ whole genome shotgun (WGS) entry which is preliminary data.</text>
</comment>
<dbReference type="RefSeq" id="WP_318296375.1">
    <property type="nucleotide sequence ID" value="NZ_BAAAXF010000057.1"/>
</dbReference>
<dbReference type="InterPro" id="IPR025948">
    <property type="entry name" value="HTH-like_dom"/>
</dbReference>
<dbReference type="PANTHER" id="PTHR46889:SF4">
    <property type="entry name" value="TRANSPOSASE INSO FOR INSERTION SEQUENCE ELEMENT IS911B-RELATED"/>
    <property type="match status" value="1"/>
</dbReference>
<dbReference type="Pfam" id="PF13276">
    <property type="entry name" value="HTH_21"/>
    <property type="match status" value="1"/>
</dbReference>
<sequence>MRYAFIDAEKATESNPGGHSVTLMCKVLGVSRSGYYAYLAARPAAEERARQEDELAAEIRQIHTGSRRAYGVPRITAALRRKGRRINRKRVERLMRERGIRGITRRKRRSLTRPDKKAAVSPDLIGRDFTAAEPGTRLVSDITYLPTLAGWWYLATVIDLATREVIGYAMADHHRAELVVDALKMAAGRGALEEGCITHSDRGSEYTSREYRTLIKELGLRQSMGRTGSCYDNAAAESFFGLLKAEIGTTVWESHEAARADVFRFIEVEYNRTRLRKHPVYGYVTPVETRTLTTQDLAPAA</sequence>
<evidence type="ECO:0000313" key="3">
    <source>
        <dbReference type="EMBL" id="GAA3501035.1"/>
    </source>
</evidence>
<reference evidence="4" key="1">
    <citation type="journal article" date="2019" name="Int. J. Syst. Evol. Microbiol.">
        <title>The Global Catalogue of Microorganisms (GCM) 10K type strain sequencing project: providing services to taxonomists for standard genome sequencing and annotation.</title>
        <authorList>
            <consortium name="The Broad Institute Genomics Platform"/>
            <consortium name="The Broad Institute Genome Sequencing Center for Infectious Disease"/>
            <person name="Wu L."/>
            <person name="Ma J."/>
        </authorList>
    </citation>
    <scope>NUCLEOTIDE SEQUENCE [LARGE SCALE GENOMIC DNA]</scope>
    <source>
        <strain evidence="4">JCM 4816</strain>
    </source>
</reference>
<evidence type="ECO:0000259" key="2">
    <source>
        <dbReference type="PROSITE" id="PS50994"/>
    </source>
</evidence>
<organism evidence="3 4">
    <name type="scientific">Streptomyces prasinosporus</name>
    <dbReference type="NCBI Taxonomy" id="68256"/>
    <lineage>
        <taxon>Bacteria</taxon>
        <taxon>Bacillati</taxon>
        <taxon>Actinomycetota</taxon>
        <taxon>Actinomycetes</taxon>
        <taxon>Kitasatosporales</taxon>
        <taxon>Streptomycetaceae</taxon>
        <taxon>Streptomyces</taxon>
        <taxon>Streptomyces albogriseolus group</taxon>
    </lineage>
</organism>
<accession>A0ABP6U232</accession>
<dbReference type="Gene3D" id="3.30.420.10">
    <property type="entry name" value="Ribonuclease H-like superfamily/Ribonuclease H"/>
    <property type="match status" value="1"/>
</dbReference>
<dbReference type="PANTHER" id="PTHR46889">
    <property type="entry name" value="TRANSPOSASE INSF FOR INSERTION SEQUENCE IS3B-RELATED"/>
    <property type="match status" value="1"/>
</dbReference>
<dbReference type="EMBL" id="BAAAXF010000057">
    <property type="protein sequence ID" value="GAA3501035.1"/>
    <property type="molecule type" value="Genomic_DNA"/>
</dbReference>
<dbReference type="InterPro" id="IPR050900">
    <property type="entry name" value="Transposase_IS3/IS150/IS904"/>
</dbReference>
<name>A0ABP6U232_9ACTN</name>
<dbReference type="InterPro" id="IPR036397">
    <property type="entry name" value="RNaseH_sf"/>
</dbReference>
<comment type="function">
    <text evidence="1">Involved in the transposition of the insertion sequence.</text>
</comment>
<evidence type="ECO:0000313" key="4">
    <source>
        <dbReference type="Proteomes" id="UP001501455"/>
    </source>
</evidence>
<dbReference type="Proteomes" id="UP001501455">
    <property type="component" value="Unassembled WGS sequence"/>
</dbReference>